<name>A0A3E0E3U8_9BACT</name>
<evidence type="ECO:0000313" key="2">
    <source>
        <dbReference type="Proteomes" id="UP000256405"/>
    </source>
</evidence>
<gene>
    <name evidence="1" type="ORF">C8N25_10396</name>
</gene>
<dbReference type="GO" id="GO:0016740">
    <property type="term" value="F:transferase activity"/>
    <property type="evidence" value="ECO:0007669"/>
    <property type="project" value="UniProtKB-KW"/>
</dbReference>
<dbReference type="AlphaFoldDB" id="A0A3E0E3U8"/>
<dbReference type="Proteomes" id="UP000256405">
    <property type="component" value="Unassembled WGS sequence"/>
</dbReference>
<proteinExistence type="predicted"/>
<accession>A0A3E0E3U8</accession>
<organism evidence="1 2">
    <name type="scientific">Algoriphagus antarcticus</name>
    <dbReference type="NCBI Taxonomy" id="238540"/>
    <lineage>
        <taxon>Bacteria</taxon>
        <taxon>Pseudomonadati</taxon>
        <taxon>Bacteroidota</taxon>
        <taxon>Cytophagia</taxon>
        <taxon>Cytophagales</taxon>
        <taxon>Cyclobacteriaceae</taxon>
        <taxon>Algoriphagus</taxon>
    </lineage>
</organism>
<comment type="caution">
    <text evidence="1">The sequence shown here is derived from an EMBL/GenBank/DDBJ whole genome shotgun (WGS) entry which is preliminary data.</text>
</comment>
<sequence length="109" mass="12493">MKIPELESFGLVGGTAHSLKFGHRISVDLDLFSNSDFLNLDIEKALNREFGSSFIMEEVPKDFGIFCYLEDVKVDIVRHPHPLIGAKETIDDIRFFSNQDIMAMKLRQF</sequence>
<keyword evidence="2" id="KW-1185">Reference proteome</keyword>
<reference evidence="1 2" key="1">
    <citation type="submission" date="2018-08" db="EMBL/GenBank/DDBJ databases">
        <title>Genomic Encyclopedia of Archaeal and Bacterial Type Strains, Phase II (KMG-II): from individual species to whole genera.</title>
        <authorList>
            <person name="Goeker M."/>
        </authorList>
    </citation>
    <scope>NUCLEOTIDE SEQUENCE [LARGE SCALE GENOMIC DNA]</scope>
    <source>
        <strain evidence="1 2">DSM 15986</strain>
    </source>
</reference>
<keyword evidence="1" id="KW-0808">Transferase</keyword>
<evidence type="ECO:0000313" key="1">
    <source>
        <dbReference type="EMBL" id="REG92019.1"/>
    </source>
</evidence>
<dbReference type="RefSeq" id="WP_086539411.1">
    <property type="nucleotide sequence ID" value="NZ_MSSW01000001.1"/>
</dbReference>
<protein>
    <submittedName>
        <fullName evidence="1">Nucleotidyltransferase AbiEii toxin of type IV toxin-antitoxin system</fullName>
    </submittedName>
</protein>
<dbReference type="Pfam" id="PF08843">
    <property type="entry name" value="AbiEii"/>
    <property type="match status" value="1"/>
</dbReference>
<dbReference type="InterPro" id="IPR014942">
    <property type="entry name" value="AbiEii"/>
</dbReference>
<dbReference type="EMBL" id="QUNF01000003">
    <property type="protein sequence ID" value="REG92019.1"/>
    <property type="molecule type" value="Genomic_DNA"/>
</dbReference>